<comment type="caution">
    <text evidence="1">The sequence shown here is derived from an EMBL/GenBank/DDBJ whole genome shotgun (WGS) entry which is preliminary data.</text>
</comment>
<accession>A0AAD4LP85</accession>
<dbReference type="AlphaFoldDB" id="A0AAD4LP85"/>
<organism evidence="1 2">
    <name type="scientific">Lactarius akahatsu</name>
    <dbReference type="NCBI Taxonomy" id="416441"/>
    <lineage>
        <taxon>Eukaryota</taxon>
        <taxon>Fungi</taxon>
        <taxon>Dikarya</taxon>
        <taxon>Basidiomycota</taxon>
        <taxon>Agaricomycotina</taxon>
        <taxon>Agaricomycetes</taxon>
        <taxon>Russulales</taxon>
        <taxon>Russulaceae</taxon>
        <taxon>Lactarius</taxon>
    </lineage>
</organism>
<evidence type="ECO:0000313" key="2">
    <source>
        <dbReference type="Proteomes" id="UP001201163"/>
    </source>
</evidence>
<protein>
    <submittedName>
        <fullName evidence="1">Uncharacterized protein</fullName>
    </submittedName>
</protein>
<reference evidence="1" key="1">
    <citation type="submission" date="2022-01" db="EMBL/GenBank/DDBJ databases">
        <title>Comparative genomics reveals a dynamic genome evolution in the ectomycorrhizal milk-cap (Lactarius) mushrooms.</title>
        <authorList>
            <consortium name="DOE Joint Genome Institute"/>
            <person name="Lebreton A."/>
            <person name="Tang N."/>
            <person name="Kuo A."/>
            <person name="LaButti K."/>
            <person name="Drula E."/>
            <person name="Barry K."/>
            <person name="Clum A."/>
            <person name="Lipzen A."/>
            <person name="Mousain D."/>
            <person name="Ng V."/>
            <person name="Wang R."/>
            <person name="Wang X."/>
            <person name="Dai Y."/>
            <person name="Henrissat B."/>
            <person name="Grigoriev I.V."/>
            <person name="Guerin-Laguette A."/>
            <person name="Yu F."/>
            <person name="Martin F.M."/>
        </authorList>
    </citation>
    <scope>NUCLEOTIDE SEQUENCE</scope>
    <source>
        <strain evidence="1">QP</strain>
    </source>
</reference>
<sequence>MRTLVPPVINIGRGGALFLLVHLTFTLRSSAMVGDAISTTGGEGEDLLLFDRPTGARDSIRLENLAREDLTEMRVVGSNAKDLFRTSGEETDDIDGQQKRSLVSFWFGGTERGDKSAENVDGRELKYFQEEKGGAGVSDTWEGAVDDDTTTLVIGPCGVTAVDWEMMGVMIFHSIQLGQTWGQAVRRKESVWVPEASRHSGVDCRIRALIKTEEVCNACTRTSLRISHPLPAICCIAPTGSREEV</sequence>
<keyword evidence="2" id="KW-1185">Reference proteome</keyword>
<dbReference type="Proteomes" id="UP001201163">
    <property type="component" value="Unassembled WGS sequence"/>
</dbReference>
<proteinExistence type="predicted"/>
<dbReference type="EMBL" id="JAKELL010000010">
    <property type="protein sequence ID" value="KAH8995953.1"/>
    <property type="molecule type" value="Genomic_DNA"/>
</dbReference>
<name>A0AAD4LP85_9AGAM</name>
<gene>
    <name evidence="1" type="ORF">EDB92DRAFT_1814420</name>
</gene>
<evidence type="ECO:0000313" key="1">
    <source>
        <dbReference type="EMBL" id="KAH8995953.1"/>
    </source>
</evidence>